<dbReference type="GO" id="GO:0004750">
    <property type="term" value="F:D-ribulose-phosphate 3-epimerase activity"/>
    <property type="evidence" value="ECO:0007669"/>
    <property type="project" value="UniProtKB-UniRule"/>
</dbReference>
<sequence>MEIKLSPSILSADFANLARDIKIATDAGAEYVHVDVMDGHFVPNITIGAPVVKALRKATDKVLDVHLMISDPDQYLDDFIKAGSDIITVHYESNGDTLEQLKKIRAAGVKAACVIKPKTPAEVLFPLLPYCDMVLIMTVEPGFGGQGFIPECMDKIKAVRTEIQKNGYKCELEIDGGAKLNNTADIVAAGADVIVAGSAVFGGDIAANVKGFHEVFKEGAAKAAWSK</sequence>
<feature type="binding site" evidence="10 14">
    <location>
        <position position="66"/>
    </location>
    <ligand>
        <name>substrate</name>
    </ligand>
</feature>
<evidence type="ECO:0000256" key="11">
    <source>
        <dbReference type="PIRNR" id="PIRNR001461"/>
    </source>
</evidence>
<feature type="binding site" evidence="10 14">
    <location>
        <begin position="142"/>
        <end position="145"/>
    </location>
    <ligand>
        <name>substrate</name>
    </ligand>
</feature>
<evidence type="ECO:0000256" key="1">
    <source>
        <dbReference type="ARBA" id="ARBA00001782"/>
    </source>
</evidence>
<protein>
    <recommendedName>
        <fullName evidence="7 10">Ribulose-phosphate 3-epimerase</fullName>
        <ecNumber evidence="7 10">5.1.3.1</ecNumber>
    </recommendedName>
</protein>
<dbReference type="Gene3D" id="3.20.20.70">
    <property type="entry name" value="Aldolase class I"/>
    <property type="match status" value="1"/>
</dbReference>
<evidence type="ECO:0000256" key="6">
    <source>
        <dbReference type="ARBA" id="ARBA00009541"/>
    </source>
</evidence>
<accession>A0AAW4VXQ9</accession>
<dbReference type="PIRSF" id="PIRSF001461">
    <property type="entry name" value="RPE"/>
    <property type="match status" value="1"/>
</dbReference>
<comment type="catalytic activity">
    <reaction evidence="1 10 11">
        <text>D-ribulose 5-phosphate = D-xylulose 5-phosphate</text>
        <dbReference type="Rhea" id="RHEA:13677"/>
        <dbReference type="ChEBI" id="CHEBI:57737"/>
        <dbReference type="ChEBI" id="CHEBI:58121"/>
        <dbReference type="EC" id="5.1.3.1"/>
    </reaction>
</comment>
<comment type="cofactor">
    <cofactor evidence="2">
        <name>Mn(2+)</name>
        <dbReference type="ChEBI" id="CHEBI:29035"/>
    </cofactor>
</comment>
<evidence type="ECO:0000256" key="9">
    <source>
        <dbReference type="ARBA" id="ARBA00023235"/>
    </source>
</evidence>
<feature type="binding site" evidence="10 14">
    <location>
        <begin position="197"/>
        <end position="198"/>
    </location>
    <ligand>
        <name>substrate</name>
    </ligand>
</feature>
<dbReference type="EC" id="5.1.3.1" evidence="7 10"/>
<dbReference type="PROSITE" id="PS01086">
    <property type="entry name" value="RIBUL_P_3_EPIMER_2"/>
    <property type="match status" value="1"/>
</dbReference>
<evidence type="ECO:0000256" key="4">
    <source>
        <dbReference type="ARBA" id="ARBA00001947"/>
    </source>
</evidence>
<keyword evidence="13" id="KW-0464">Manganese</keyword>
<dbReference type="EMBL" id="JAJEPX010000001">
    <property type="protein sequence ID" value="MCC2175638.1"/>
    <property type="molecule type" value="Genomic_DNA"/>
</dbReference>
<feature type="active site" description="Proton donor" evidence="10 12">
    <location>
        <position position="175"/>
    </location>
</feature>
<comment type="function">
    <text evidence="10">Catalyzes the reversible epimerization of D-ribulose 5-phosphate to D-xylulose 5-phosphate.</text>
</comment>
<dbReference type="PANTHER" id="PTHR11749">
    <property type="entry name" value="RIBULOSE-5-PHOSPHATE-3-EPIMERASE"/>
    <property type="match status" value="1"/>
</dbReference>
<dbReference type="NCBIfam" id="TIGR01163">
    <property type="entry name" value="rpe"/>
    <property type="match status" value="1"/>
</dbReference>
<keyword evidence="9 10" id="KW-0413">Isomerase</keyword>
<keyword evidence="8 10" id="KW-0479">Metal-binding</keyword>
<dbReference type="FunFam" id="3.20.20.70:FF:000004">
    <property type="entry name" value="Ribulose-phosphate 3-epimerase"/>
    <property type="match status" value="1"/>
</dbReference>
<keyword evidence="13" id="KW-0170">Cobalt</keyword>
<evidence type="ECO:0000256" key="10">
    <source>
        <dbReference type="HAMAP-Rule" id="MF_02227"/>
    </source>
</evidence>
<evidence type="ECO:0000256" key="7">
    <source>
        <dbReference type="ARBA" id="ARBA00013188"/>
    </source>
</evidence>
<evidence type="ECO:0000256" key="13">
    <source>
        <dbReference type="PIRSR" id="PIRSR001461-2"/>
    </source>
</evidence>
<comment type="pathway">
    <text evidence="10">Carbohydrate degradation.</text>
</comment>
<dbReference type="RefSeq" id="WP_110436732.1">
    <property type="nucleotide sequence ID" value="NZ_DBEZDI010000037.1"/>
</dbReference>
<evidence type="ECO:0000256" key="2">
    <source>
        <dbReference type="ARBA" id="ARBA00001936"/>
    </source>
</evidence>
<comment type="similarity">
    <text evidence="6 10 11">Belongs to the ribulose-phosphate 3-epimerase family.</text>
</comment>
<dbReference type="GO" id="GO:0019323">
    <property type="term" value="P:pentose catabolic process"/>
    <property type="evidence" value="ECO:0007669"/>
    <property type="project" value="UniProtKB-UniRule"/>
</dbReference>
<name>A0AAW4VXQ9_9FIRM</name>
<comment type="cofactor">
    <cofactor evidence="3">
        <name>Co(2+)</name>
        <dbReference type="ChEBI" id="CHEBI:48828"/>
    </cofactor>
</comment>
<evidence type="ECO:0000313" key="15">
    <source>
        <dbReference type="EMBL" id="MCC2175638.1"/>
    </source>
</evidence>
<feature type="binding site" evidence="14">
    <location>
        <position position="177"/>
    </location>
    <ligand>
        <name>substrate</name>
    </ligand>
</feature>
<feature type="binding site" evidence="10 13">
    <location>
        <position position="33"/>
    </location>
    <ligand>
        <name>a divalent metal cation</name>
        <dbReference type="ChEBI" id="CHEBI:60240"/>
    </ligand>
</feature>
<dbReference type="InterPro" id="IPR013785">
    <property type="entry name" value="Aldolase_TIM"/>
</dbReference>
<dbReference type="SUPFAM" id="SSF51366">
    <property type="entry name" value="Ribulose-phoshate binding barrel"/>
    <property type="match status" value="1"/>
</dbReference>
<dbReference type="GO" id="GO:0005737">
    <property type="term" value="C:cytoplasm"/>
    <property type="evidence" value="ECO:0007669"/>
    <property type="project" value="UniProtKB-ARBA"/>
</dbReference>
<dbReference type="InterPro" id="IPR026019">
    <property type="entry name" value="Ribul_P_3_epim"/>
</dbReference>
<dbReference type="CDD" id="cd00429">
    <property type="entry name" value="RPE"/>
    <property type="match status" value="1"/>
</dbReference>
<feature type="binding site" evidence="10 13">
    <location>
        <position position="175"/>
    </location>
    <ligand>
        <name>a divalent metal cation</name>
        <dbReference type="ChEBI" id="CHEBI:60240"/>
    </ligand>
</feature>
<proteinExistence type="inferred from homology"/>
<evidence type="ECO:0000256" key="14">
    <source>
        <dbReference type="PIRSR" id="PIRSR001461-3"/>
    </source>
</evidence>
<dbReference type="GO" id="GO:0006098">
    <property type="term" value="P:pentose-phosphate shunt"/>
    <property type="evidence" value="ECO:0007669"/>
    <property type="project" value="UniProtKB-UniRule"/>
</dbReference>
<comment type="caution">
    <text evidence="15">The sequence shown here is derived from an EMBL/GenBank/DDBJ whole genome shotgun (WGS) entry which is preliminary data.</text>
</comment>
<dbReference type="InterPro" id="IPR000056">
    <property type="entry name" value="Ribul_P_3_epim-like"/>
</dbReference>
<feature type="binding site" evidence="10 13">
    <location>
        <position position="66"/>
    </location>
    <ligand>
        <name>a divalent metal cation</name>
        <dbReference type="ChEBI" id="CHEBI:60240"/>
    </ligand>
</feature>
<feature type="binding site" evidence="10 14">
    <location>
        <position position="8"/>
    </location>
    <ligand>
        <name>substrate</name>
    </ligand>
</feature>
<keyword evidence="16" id="KW-1185">Reference proteome</keyword>
<keyword evidence="13" id="KW-0862">Zinc</keyword>
<feature type="active site" description="Proton acceptor" evidence="10 12">
    <location>
        <position position="35"/>
    </location>
</feature>
<gene>
    <name evidence="10 15" type="primary">rpe</name>
    <name evidence="15" type="ORF">LKD22_00590</name>
</gene>
<comment type="cofactor">
    <cofactor evidence="10 13">
        <name>a divalent metal cation</name>
        <dbReference type="ChEBI" id="CHEBI:60240"/>
    </cofactor>
    <text evidence="10 13">Binds 1 divalent metal cation per subunit.</text>
</comment>
<evidence type="ECO:0000256" key="8">
    <source>
        <dbReference type="ARBA" id="ARBA00022723"/>
    </source>
</evidence>
<evidence type="ECO:0000256" key="5">
    <source>
        <dbReference type="ARBA" id="ARBA00001954"/>
    </source>
</evidence>
<dbReference type="AlphaFoldDB" id="A0AAW4VXQ9"/>
<dbReference type="Pfam" id="PF00834">
    <property type="entry name" value="Ribul_P_3_epim"/>
    <property type="match status" value="1"/>
</dbReference>
<comment type="cofactor">
    <cofactor evidence="5">
        <name>Fe(2+)</name>
        <dbReference type="ChEBI" id="CHEBI:29033"/>
    </cofactor>
</comment>
<feature type="binding site" evidence="10">
    <location>
        <begin position="175"/>
        <end position="177"/>
    </location>
    <ligand>
        <name>substrate</name>
    </ligand>
</feature>
<comment type="cofactor">
    <cofactor evidence="4">
        <name>Zn(2+)</name>
        <dbReference type="ChEBI" id="CHEBI:29105"/>
    </cofactor>
</comment>
<evidence type="ECO:0000256" key="12">
    <source>
        <dbReference type="PIRSR" id="PIRSR001461-1"/>
    </source>
</evidence>
<dbReference type="HAMAP" id="MF_02227">
    <property type="entry name" value="RPE"/>
    <property type="match status" value="1"/>
</dbReference>
<reference evidence="15 16" key="1">
    <citation type="submission" date="2021-10" db="EMBL/GenBank/DDBJ databases">
        <title>Anaerobic single-cell dispensing facilitates the cultivation of human gut bacteria.</title>
        <authorList>
            <person name="Afrizal A."/>
        </authorList>
    </citation>
    <scope>NUCLEOTIDE SEQUENCE [LARGE SCALE GENOMIC DNA]</scope>
    <source>
        <strain evidence="15 16">CLA-AA-H270</strain>
    </source>
</reference>
<dbReference type="InterPro" id="IPR011060">
    <property type="entry name" value="RibuloseP-bd_barrel"/>
</dbReference>
<dbReference type="GeneID" id="98660473"/>
<feature type="binding site" evidence="10 13">
    <location>
        <position position="35"/>
    </location>
    <ligand>
        <name>a divalent metal cation</name>
        <dbReference type="ChEBI" id="CHEBI:60240"/>
    </ligand>
</feature>
<dbReference type="Proteomes" id="UP001298753">
    <property type="component" value="Unassembled WGS sequence"/>
</dbReference>
<dbReference type="PROSITE" id="PS01085">
    <property type="entry name" value="RIBUL_P_3_EPIMER_1"/>
    <property type="match status" value="1"/>
</dbReference>
<keyword evidence="10 11" id="KW-0119">Carbohydrate metabolism</keyword>
<evidence type="ECO:0000313" key="16">
    <source>
        <dbReference type="Proteomes" id="UP001298753"/>
    </source>
</evidence>
<dbReference type="GO" id="GO:0046872">
    <property type="term" value="F:metal ion binding"/>
    <property type="evidence" value="ECO:0007669"/>
    <property type="project" value="UniProtKB-UniRule"/>
</dbReference>
<evidence type="ECO:0000256" key="3">
    <source>
        <dbReference type="ARBA" id="ARBA00001941"/>
    </source>
</evidence>
<dbReference type="NCBIfam" id="NF004076">
    <property type="entry name" value="PRK05581.1-4"/>
    <property type="match status" value="1"/>
</dbReference>
<organism evidence="15 16">
    <name type="scientific">Agathobaculum butyriciproducens</name>
    <dbReference type="NCBI Taxonomy" id="1628085"/>
    <lineage>
        <taxon>Bacteria</taxon>
        <taxon>Bacillati</taxon>
        <taxon>Bacillota</taxon>
        <taxon>Clostridia</taxon>
        <taxon>Eubacteriales</taxon>
        <taxon>Butyricicoccaceae</taxon>
        <taxon>Agathobaculum</taxon>
    </lineage>
</organism>